<protein>
    <recommendedName>
        <fullName evidence="3">N-acetyltransferase domain-containing protein</fullName>
    </recommendedName>
</protein>
<proteinExistence type="predicted"/>
<dbReference type="SUPFAM" id="SSF55729">
    <property type="entry name" value="Acyl-CoA N-acyltransferases (Nat)"/>
    <property type="match status" value="1"/>
</dbReference>
<organism evidence="1 2">
    <name type="scientific">Lepraria neglecta</name>
    <dbReference type="NCBI Taxonomy" id="209136"/>
    <lineage>
        <taxon>Eukaryota</taxon>
        <taxon>Fungi</taxon>
        <taxon>Dikarya</taxon>
        <taxon>Ascomycota</taxon>
        <taxon>Pezizomycotina</taxon>
        <taxon>Lecanoromycetes</taxon>
        <taxon>OSLEUM clade</taxon>
        <taxon>Lecanoromycetidae</taxon>
        <taxon>Lecanorales</taxon>
        <taxon>Lecanorineae</taxon>
        <taxon>Stereocaulaceae</taxon>
        <taxon>Lepraria</taxon>
    </lineage>
</organism>
<dbReference type="InterPro" id="IPR016181">
    <property type="entry name" value="Acyl_CoA_acyltransferase"/>
</dbReference>
<sequence>MAIEITEVDKHQDWDELFACFWTAWANPPQVVGQLTFPHLGEGTGHESQSFRECKRLWLEATINNPNDYWGKAVDTETLKIVGGVGITFHEESPPQEKIRAEWWEEGSEMRELAEEMFERILEMRRVLDGNLTRISPFMSTDGYTAGERLWCLPAYRNKVVADKLVRWATEKIDSRGVEACLEATVFSKPVLQRYGFMPVRNAKMNFPKKDASEQWNRRVRELQEVPVCIMWRPRGGLLKEGETVIPGKEYPKAKL</sequence>
<evidence type="ECO:0000313" key="2">
    <source>
        <dbReference type="Proteomes" id="UP001276659"/>
    </source>
</evidence>
<evidence type="ECO:0000313" key="1">
    <source>
        <dbReference type="EMBL" id="KAK3172802.1"/>
    </source>
</evidence>
<comment type="caution">
    <text evidence="1">The sequence shown here is derived from an EMBL/GenBank/DDBJ whole genome shotgun (WGS) entry which is preliminary data.</text>
</comment>
<dbReference type="InterPro" id="IPR052523">
    <property type="entry name" value="Trichothecene_AcTrans"/>
</dbReference>
<reference evidence="1" key="1">
    <citation type="submission" date="2022-11" db="EMBL/GenBank/DDBJ databases">
        <title>Chromosomal genome sequence assembly and mating type (MAT) locus characterization of the leprose asexual lichenized fungus Lepraria neglecta (Nyl.) Erichsen.</title>
        <authorList>
            <person name="Allen J.L."/>
            <person name="Pfeffer B."/>
        </authorList>
    </citation>
    <scope>NUCLEOTIDE SEQUENCE</scope>
    <source>
        <strain evidence="1">Allen 5258</strain>
    </source>
</reference>
<dbReference type="Gene3D" id="3.40.630.30">
    <property type="match status" value="1"/>
</dbReference>
<gene>
    <name evidence="1" type="ORF">OEA41_006127</name>
</gene>
<accession>A0AAD9Z9R7</accession>
<dbReference type="PANTHER" id="PTHR42791">
    <property type="entry name" value="GNAT FAMILY ACETYLTRANSFERASE"/>
    <property type="match status" value="1"/>
</dbReference>
<evidence type="ECO:0008006" key="3">
    <source>
        <dbReference type="Google" id="ProtNLM"/>
    </source>
</evidence>
<dbReference type="EMBL" id="JASNWA010000007">
    <property type="protein sequence ID" value="KAK3172802.1"/>
    <property type="molecule type" value="Genomic_DNA"/>
</dbReference>
<name>A0AAD9Z9R7_9LECA</name>
<dbReference type="PANTHER" id="PTHR42791:SF5">
    <property type="entry name" value="HYPOTHETICAL ACETYLTRANSFERASE (EUROFUNG)"/>
    <property type="match status" value="1"/>
</dbReference>
<dbReference type="Proteomes" id="UP001276659">
    <property type="component" value="Unassembled WGS sequence"/>
</dbReference>
<dbReference type="AlphaFoldDB" id="A0AAD9Z9R7"/>
<keyword evidence="2" id="KW-1185">Reference proteome</keyword>